<dbReference type="PANTHER" id="PTHR31739">
    <property type="entry name" value="ENT-COPALYL DIPHOSPHATE SYNTHASE, CHLOROPLASTIC"/>
    <property type="match status" value="1"/>
</dbReference>
<feature type="compositionally biased region" description="Basic and acidic residues" evidence="2">
    <location>
        <begin position="898"/>
        <end position="919"/>
    </location>
</feature>
<proteinExistence type="inferred from homology"/>
<dbReference type="OrthoDB" id="2343925at2759"/>
<dbReference type="InterPro" id="IPR050148">
    <property type="entry name" value="Terpene_synthase-like"/>
</dbReference>
<dbReference type="Gene3D" id="1.50.10.160">
    <property type="match status" value="1"/>
</dbReference>
<gene>
    <name evidence="3" type="ORF">K469DRAFT_751292</name>
</gene>
<dbReference type="InterPro" id="IPR008930">
    <property type="entry name" value="Terpenoid_cyclase/PrenylTrfase"/>
</dbReference>
<dbReference type="PANTHER" id="PTHR31739:SF25">
    <property type="entry name" value="(E,E)-GERANYLLINALOOL SYNTHASE"/>
    <property type="match status" value="1"/>
</dbReference>
<dbReference type="AlphaFoldDB" id="A0A6A6DY00"/>
<feature type="region of interest" description="Disordered" evidence="2">
    <location>
        <begin position="883"/>
        <end position="929"/>
    </location>
</feature>
<dbReference type="SUPFAM" id="SSF48239">
    <property type="entry name" value="Terpenoid cyclases/Protein prenyltransferases"/>
    <property type="match status" value="1"/>
</dbReference>
<protein>
    <submittedName>
        <fullName evidence="3">Ent-kaurene synthase</fullName>
    </submittedName>
</protein>
<accession>A0A6A6DY00</accession>
<dbReference type="Gene3D" id="1.50.10.20">
    <property type="match status" value="1"/>
</dbReference>
<dbReference type="EMBL" id="ML994640">
    <property type="protein sequence ID" value="KAF2183913.1"/>
    <property type="molecule type" value="Genomic_DNA"/>
</dbReference>
<name>A0A6A6DY00_9PEZI</name>
<evidence type="ECO:0000256" key="1">
    <source>
        <dbReference type="ARBA" id="ARBA00006333"/>
    </source>
</evidence>
<evidence type="ECO:0000313" key="3">
    <source>
        <dbReference type="EMBL" id="KAF2183913.1"/>
    </source>
</evidence>
<evidence type="ECO:0000313" key="4">
    <source>
        <dbReference type="Proteomes" id="UP000800200"/>
    </source>
</evidence>
<comment type="similarity">
    <text evidence="1">Belongs to the terpene synthase family.</text>
</comment>
<sequence length="1021" mass="113056">MVHSSPLSIKMPRIESLKPEASLLIEQLATKIKHGRPSSSMSTSTYDTAWVSMVAKSESNGKRWLFPESFQVILDTQQLDGSWSGASELDTILNTMAALLSILMHNSESDIAGGFGIPSDITARTSRAATWLHSRMRKFKISDCTDNVAFEILLLNLLKRLEVYGMSFPVPGLSEIFKMSEKKFQKLNLEAIYAGQKSTVLHSLEALIGRADFDRLRGQLVHGSMMGSPSSTAAYLMCVSEWDFEAEDYLRRVFEDGEGKGTGAFPSAFPTEIFETSWVVSTLLESGVFSDLLGKDLQFLGDYLGERMNIEGGILGFSTGLMPDADDTAKSIQSLLLLGRIADPQPMITAFGADSCFKTYEAERNPSLSANCNILKALVCHPEASMYSESIMKAANFVCQSWLSRDVNDKWNLSAEYTILLLCQGLTKLLQVWEEGSLHCLPKKTFNFEIPIILAQILGRTLNSQNADGSWGNQSCEITAYGILTLIQLSSVPSLVSFVRKDVLNAIEKGRVFLQLFQGNWPSTTIWIEKVTYSSDILTRTYCISALHAPIPANIKSSDSLGAKETKALKLCHLFKSLPLFSKIENLDLKLRTSVVESMSLLPYIINSRLNIFPRAGMEKEKYLEIIPFAWTACNTMLAHPLPTNALLDMMMVSMLNFQADEYIETAVRKNFAHDTEPVRRIVDKVCGISTSPSDESLNGQANGYDAPDRAHNGHLSAPSNGKIGYLDSLADIESVLTQYVDYVLSNTSIQSSHPSLRCHVRDKLAGYLQAQITSVENNTRLQQLKKYSLINWVRTTGADDTSCPYSFAFYLCLITTLQTNKSPDRGFSAIQEYLLWDMCGHLATMCRMYNDYGSLARDREEGHLNCADFLVNEFGAGTKVSKANSNGLENTVGNGERVNEHQSEESVESRGQKRKLENGDADTTNDVRRRVNGLGEAKAKHVTGGVNGTSAPHDPDKLVKRSILSLADHERESMSFAFEKLKTGENDLGRGIISLLQLFINVTDLFGQIYVAKDIGTRTG</sequence>
<dbReference type="GO" id="GO:0000287">
    <property type="term" value="F:magnesium ion binding"/>
    <property type="evidence" value="ECO:0007669"/>
    <property type="project" value="TreeGrafter"/>
</dbReference>
<dbReference type="GO" id="GO:0016102">
    <property type="term" value="P:diterpenoid biosynthetic process"/>
    <property type="evidence" value="ECO:0007669"/>
    <property type="project" value="TreeGrafter"/>
</dbReference>
<evidence type="ECO:0000256" key="2">
    <source>
        <dbReference type="SAM" id="MobiDB-lite"/>
    </source>
</evidence>
<keyword evidence="4" id="KW-1185">Reference proteome</keyword>
<reference evidence="3" key="1">
    <citation type="journal article" date="2020" name="Stud. Mycol.">
        <title>101 Dothideomycetes genomes: a test case for predicting lifestyles and emergence of pathogens.</title>
        <authorList>
            <person name="Haridas S."/>
            <person name="Albert R."/>
            <person name="Binder M."/>
            <person name="Bloem J."/>
            <person name="Labutti K."/>
            <person name="Salamov A."/>
            <person name="Andreopoulos B."/>
            <person name="Baker S."/>
            <person name="Barry K."/>
            <person name="Bills G."/>
            <person name="Bluhm B."/>
            <person name="Cannon C."/>
            <person name="Castanera R."/>
            <person name="Culley D."/>
            <person name="Daum C."/>
            <person name="Ezra D."/>
            <person name="Gonzalez J."/>
            <person name="Henrissat B."/>
            <person name="Kuo A."/>
            <person name="Liang C."/>
            <person name="Lipzen A."/>
            <person name="Lutzoni F."/>
            <person name="Magnuson J."/>
            <person name="Mondo S."/>
            <person name="Nolan M."/>
            <person name="Ohm R."/>
            <person name="Pangilinan J."/>
            <person name="Park H.-J."/>
            <person name="Ramirez L."/>
            <person name="Alfaro M."/>
            <person name="Sun H."/>
            <person name="Tritt A."/>
            <person name="Yoshinaga Y."/>
            <person name="Zwiers L.-H."/>
            <person name="Turgeon B."/>
            <person name="Goodwin S."/>
            <person name="Spatafora J."/>
            <person name="Crous P."/>
            <person name="Grigoriev I."/>
        </authorList>
    </citation>
    <scope>NUCLEOTIDE SEQUENCE</scope>
    <source>
        <strain evidence="3">CBS 207.26</strain>
    </source>
</reference>
<organism evidence="3 4">
    <name type="scientific">Zopfia rhizophila CBS 207.26</name>
    <dbReference type="NCBI Taxonomy" id="1314779"/>
    <lineage>
        <taxon>Eukaryota</taxon>
        <taxon>Fungi</taxon>
        <taxon>Dikarya</taxon>
        <taxon>Ascomycota</taxon>
        <taxon>Pezizomycotina</taxon>
        <taxon>Dothideomycetes</taxon>
        <taxon>Dothideomycetes incertae sedis</taxon>
        <taxon>Zopfiaceae</taxon>
        <taxon>Zopfia</taxon>
    </lineage>
</organism>
<dbReference type="Proteomes" id="UP000800200">
    <property type="component" value="Unassembled WGS sequence"/>
</dbReference>
<dbReference type="GO" id="GO:0010333">
    <property type="term" value="F:terpene synthase activity"/>
    <property type="evidence" value="ECO:0007669"/>
    <property type="project" value="InterPro"/>
</dbReference>
<feature type="compositionally biased region" description="Polar residues" evidence="2">
    <location>
        <begin position="883"/>
        <end position="894"/>
    </location>
</feature>